<protein>
    <recommendedName>
        <fullName evidence="7">EamA domain-containing protein</fullName>
    </recommendedName>
</protein>
<dbReference type="PANTHER" id="PTHR32322">
    <property type="entry name" value="INNER MEMBRANE TRANSPORTER"/>
    <property type="match status" value="1"/>
</dbReference>
<evidence type="ECO:0000256" key="3">
    <source>
        <dbReference type="ARBA" id="ARBA00022692"/>
    </source>
</evidence>
<feature type="transmembrane region" description="Helical" evidence="6">
    <location>
        <begin position="182"/>
        <end position="203"/>
    </location>
</feature>
<evidence type="ECO:0000313" key="8">
    <source>
        <dbReference type="EMBL" id="TMQ47887.1"/>
    </source>
</evidence>
<name>A0A538S945_UNCEI</name>
<dbReference type="InterPro" id="IPR000620">
    <property type="entry name" value="EamA_dom"/>
</dbReference>
<comment type="similarity">
    <text evidence="2">Belongs to the EamA transporter family.</text>
</comment>
<feature type="transmembrane region" description="Helical" evidence="6">
    <location>
        <begin position="129"/>
        <end position="147"/>
    </location>
</feature>
<feature type="transmembrane region" description="Helical" evidence="6">
    <location>
        <begin position="215"/>
        <end position="236"/>
    </location>
</feature>
<feature type="transmembrane region" description="Helical" evidence="6">
    <location>
        <begin position="243"/>
        <end position="262"/>
    </location>
</feature>
<feature type="transmembrane region" description="Helical" evidence="6">
    <location>
        <begin position="73"/>
        <end position="92"/>
    </location>
</feature>
<dbReference type="AlphaFoldDB" id="A0A538S945"/>
<feature type="transmembrane region" description="Helical" evidence="6">
    <location>
        <begin position="274"/>
        <end position="291"/>
    </location>
</feature>
<feature type="domain" description="EamA" evidence="7">
    <location>
        <begin position="16"/>
        <end position="143"/>
    </location>
</feature>
<sequence length="300" mass="31254">MSESREVRGPAQYAAFAGMCLMWGTTFLAIRIGTEAIAPLWGATLRLILATLLNASVAGITRASWPRGEALRGIALFGFLNLGVNFGLLYWGEQTVPSGIAAVFYATTPLTTGVFAWMLGVHALERSKMVAAVVGLAGVILIFSGELRWGAPAISLLGVFTGATLASLAGVILKRVPPHSTFVVNAIGAGIGACVCFVASLLLGEPHGIPRTGAAWWPIVYLALAGNLGAYVLYAWLMTQWKVTTLSVGALIIPVLAVTAGALVRRESPAPETYAGAALVLAGVARSLFGGRGRPARAPR</sequence>
<keyword evidence="4 6" id="KW-1133">Transmembrane helix</keyword>
<comment type="subcellular location">
    <subcellularLocation>
        <location evidence="1">Membrane</location>
        <topology evidence="1">Multi-pass membrane protein</topology>
    </subcellularLocation>
</comment>
<keyword evidence="3 6" id="KW-0812">Transmembrane</keyword>
<feature type="transmembrane region" description="Helical" evidence="6">
    <location>
        <begin position="98"/>
        <end position="117"/>
    </location>
</feature>
<evidence type="ECO:0000256" key="2">
    <source>
        <dbReference type="ARBA" id="ARBA00007362"/>
    </source>
</evidence>
<evidence type="ECO:0000256" key="1">
    <source>
        <dbReference type="ARBA" id="ARBA00004141"/>
    </source>
</evidence>
<evidence type="ECO:0000313" key="9">
    <source>
        <dbReference type="Proteomes" id="UP000316292"/>
    </source>
</evidence>
<feature type="transmembrane region" description="Helical" evidence="6">
    <location>
        <begin position="12"/>
        <end position="34"/>
    </location>
</feature>
<dbReference type="Pfam" id="PF00892">
    <property type="entry name" value="EamA"/>
    <property type="match status" value="2"/>
</dbReference>
<dbReference type="PANTHER" id="PTHR32322:SF2">
    <property type="entry name" value="EAMA DOMAIN-CONTAINING PROTEIN"/>
    <property type="match status" value="1"/>
</dbReference>
<dbReference type="GO" id="GO:0016020">
    <property type="term" value="C:membrane"/>
    <property type="evidence" value="ECO:0007669"/>
    <property type="project" value="UniProtKB-SubCell"/>
</dbReference>
<gene>
    <name evidence="8" type="ORF">E6K71_08760</name>
</gene>
<dbReference type="Proteomes" id="UP000316292">
    <property type="component" value="Unassembled WGS sequence"/>
</dbReference>
<evidence type="ECO:0000256" key="6">
    <source>
        <dbReference type="SAM" id="Phobius"/>
    </source>
</evidence>
<accession>A0A538S945</accession>
<keyword evidence="5 6" id="KW-0472">Membrane</keyword>
<dbReference type="InterPro" id="IPR050638">
    <property type="entry name" value="AA-Vitamin_Transporters"/>
</dbReference>
<organism evidence="8 9">
    <name type="scientific">Eiseniibacteriota bacterium</name>
    <dbReference type="NCBI Taxonomy" id="2212470"/>
    <lineage>
        <taxon>Bacteria</taxon>
        <taxon>Candidatus Eiseniibacteriota</taxon>
    </lineage>
</organism>
<feature type="transmembrane region" description="Helical" evidence="6">
    <location>
        <begin position="153"/>
        <end position="173"/>
    </location>
</feature>
<evidence type="ECO:0000256" key="5">
    <source>
        <dbReference type="ARBA" id="ARBA00023136"/>
    </source>
</evidence>
<dbReference type="EMBL" id="VBOR01000094">
    <property type="protein sequence ID" value="TMQ47887.1"/>
    <property type="molecule type" value="Genomic_DNA"/>
</dbReference>
<feature type="transmembrane region" description="Helical" evidence="6">
    <location>
        <begin position="40"/>
        <end position="61"/>
    </location>
</feature>
<comment type="caution">
    <text evidence="8">The sequence shown here is derived from an EMBL/GenBank/DDBJ whole genome shotgun (WGS) entry which is preliminary data.</text>
</comment>
<dbReference type="InterPro" id="IPR037185">
    <property type="entry name" value="EmrE-like"/>
</dbReference>
<proteinExistence type="inferred from homology"/>
<reference evidence="8 9" key="1">
    <citation type="journal article" date="2019" name="Nat. Microbiol.">
        <title>Mediterranean grassland soil C-N compound turnover is dependent on rainfall and depth, and is mediated by genomically divergent microorganisms.</title>
        <authorList>
            <person name="Diamond S."/>
            <person name="Andeer P.F."/>
            <person name="Li Z."/>
            <person name="Crits-Christoph A."/>
            <person name="Burstein D."/>
            <person name="Anantharaman K."/>
            <person name="Lane K.R."/>
            <person name="Thomas B.C."/>
            <person name="Pan C."/>
            <person name="Northen T.R."/>
            <person name="Banfield J.F."/>
        </authorList>
    </citation>
    <scope>NUCLEOTIDE SEQUENCE [LARGE SCALE GENOMIC DNA]</scope>
    <source>
        <strain evidence="8">WS_1</strain>
    </source>
</reference>
<feature type="domain" description="EamA" evidence="7">
    <location>
        <begin position="156"/>
        <end position="285"/>
    </location>
</feature>
<evidence type="ECO:0000259" key="7">
    <source>
        <dbReference type="Pfam" id="PF00892"/>
    </source>
</evidence>
<evidence type="ECO:0000256" key="4">
    <source>
        <dbReference type="ARBA" id="ARBA00022989"/>
    </source>
</evidence>
<dbReference type="SUPFAM" id="SSF103481">
    <property type="entry name" value="Multidrug resistance efflux transporter EmrE"/>
    <property type="match status" value="2"/>
</dbReference>